<evidence type="ECO:0008006" key="3">
    <source>
        <dbReference type="Google" id="ProtNLM"/>
    </source>
</evidence>
<organism evidence="1 2">
    <name type="scientific">Candidatus Nomurabacteria bacterium RIFOXYC2_FULL_36_19</name>
    <dbReference type="NCBI Taxonomy" id="1801806"/>
    <lineage>
        <taxon>Bacteria</taxon>
        <taxon>Candidatus Nomuraibacteriota</taxon>
    </lineage>
</organism>
<evidence type="ECO:0000313" key="1">
    <source>
        <dbReference type="EMBL" id="OGJ10822.1"/>
    </source>
</evidence>
<protein>
    <recommendedName>
        <fullName evidence="3">RHS repeat-associated core domain-containing protein</fullName>
    </recommendedName>
</protein>
<sequence>MTIIEKMYKSTVVDIKICSSNSLVRRKLQFSASYEIKNFLQTSPYFEHARWGLNFYLSRPNLKRGEGVSPYATVNYTYDDLNRLTGATATNVAAGTSTYSHTFTYDSIGNLTNKSDLGSYSYAGTNNANPHAATTINSVTNTYDDNGNLTADGTRTVTWNYRNLPATVVKSSVTNTYTYDHEGNRVITADGTTTRIYPSDLYNKAGSTTVKHIYANGELIATVDYNGSTTTVYHDHTDHLTGTGTITSSTPAEIQTLDYFAFGEQRINDKAGTFDEQIEYAGSEYDGNTSLNYMNARYYNGNQGRFISEDPVFINLNESKLKQFLNDPQAQNSYSYSRNNPMRYIDPSGEWWKEFIYDNVRTLGNGQSWVGFQAELGQATQYMTDNNAVWDYAVSNPKTAGALVGVLAAPATEAGLSAIVAAKAAGATGVGVTYAAKQATAAAVYTVVAGTSLQAIPHTLKVLGAQDTSNQSRYASVTYNVASQVVPTIIGGYVGAVSDVLQFSKTVADKFTSSIKSH</sequence>
<dbReference type="Gene3D" id="2.180.10.10">
    <property type="entry name" value="RHS repeat-associated core"/>
    <property type="match status" value="1"/>
</dbReference>
<dbReference type="InterPro" id="IPR050708">
    <property type="entry name" value="T6SS_VgrG/RHS"/>
</dbReference>
<dbReference type="EMBL" id="MFWE01000002">
    <property type="protein sequence ID" value="OGJ10822.1"/>
    <property type="molecule type" value="Genomic_DNA"/>
</dbReference>
<reference evidence="1 2" key="1">
    <citation type="journal article" date="2016" name="Nat. Commun.">
        <title>Thousands of microbial genomes shed light on interconnected biogeochemical processes in an aquifer system.</title>
        <authorList>
            <person name="Anantharaman K."/>
            <person name="Brown C.T."/>
            <person name="Hug L.A."/>
            <person name="Sharon I."/>
            <person name="Castelle C.J."/>
            <person name="Probst A.J."/>
            <person name="Thomas B.C."/>
            <person name="Singh A."/>
            <person name="Wilkins M.J."/>
            <person name="Karaoz U."/>
            <person name="Brodie E.L."/>
            <person name="Williams K.H."/>
            <person name="Hubbard S.S."/>
            <person name="Banfield J.F."/>
        </authorList>
    </citation>
    <scope>NUCLEOTIDE SEQUENCE [LARGE SCALE GENOMIC DNA]</scope>
</reference>
<evidence type="ECO:0000313" key="2">
    <source>
        <dbReference type="Proteomes" id="UP000178975"/>
    </source>
</evidence>
<dbReference type="PANTHER" id="PTHR32305:SF15">
    <property type="entry name" value="PROTEIN RHSA-RELATED"/>
    <property type="match status" value="1"/>
</dbReference>
<dbReference type="Proteomes" id="UP000178975">
    <property type="component" value="Unassembled WGS sequence"/>
</dbReference>
<dbReference type="InterPro" id="IPR022385">
    <property type="entry name" value="Rhs_assc_core"/>
</dbReference>
<gene>
    <name evidence="1" type="ORF">A2456_02235</name>
</gene>
<name>A0A1F6YWR9_9BACT</name>
<comment type="caution">
    <text evidence="1">The sequence shown here is derived from an EMBL/GenBank/DDBJ whole genome shotgun (WGS) entry which is preliminary data.</text>
</comment>
<proteinExistence type="predicted"/>
<dbReference type="AlphaFoldDB" id="A0A1F6YWR9"/>
<dbReference type="NCBIfam" id="TIGR03696">
    <property type="entry name" value="Rhs_assc_core"/>
    <property type="match status" value="1"/>
</dbReference>
<dbReference type="PANTHER" id="PTHR32305">
    <property type="match status" value="1"/>
</dbReference>
<accession>A0A1F6YWR9</accession>